<feature type="signal peptide" evidence="2">
    <location>
        <begin position="1"/>
        <end position="25"/>
    </location>
</feature>
<keyword evidence="6" id="KW-1185">Reference proteome</keyword>
<dbReference type="InterPro" id="IPR002035">
    <property type="entry name" value="VWF_A"/>
</dbReference>
<dbReference type="Gene3D" id="3.40.50.410">
    <property type="entry name" value="von Willebrand factor, type A domain"/>
    <property type="match status" value="1"/>
</dbReference>
<evidence type="ECO:0000313" key="5">
    <source>
        <dbReference type="EMBL" id="QDU59253.1"/>
    </source>
</evidence>
<feature type="region of interest" description="Disordered" evidence="1">
    <location>
        <begin position="672"/>
        <end position="715"/>
    </location>
</feature>
<feature type="chain" id="PRO_5021851310" evidence="2">
    <location>
        <begin position="26"/>
        <end position="746"/>
    </location>
</feature>
<dbReference type="Pfam" id="PF13768">
    <property type="entry name" value="VWA_3"/>
    <property type="match status" value="1"/>
</dbReference>
<dbReference type="PROSITE" id="PS50234">
    <property type="entry name" value="VWFA"/>
    <property type="match status" value="1"/>
</dbReference>
<dbReference type="PANTHER" id="PTHR45737">
    <property type="entry name" value="VON WILLEBRAND FACTOR A DOMAIN-CONTAINING PROTEIN 5A"/>
    <property type="match status" value="1"/>
</dbReference>
<evidence type="ECO:0000259" key="3">
    <source>
        <dbReference type="PROSITE" id="PS50234"/>
    </source>
</evidence>
<dbReference type="PANTHER" id="PTHR45737:SF6">
    <property type="entry name" value="VON WILLEBRAND FACTOR A DOMAIN-CONTAINING PROTEIN 5A"/>
    <property type="match status" value="1"/>
</dbReference>
<accession>A0A518AX00</accession>
<feature type="region of interest" description="Disordered" evidence="1">
    <location>
        <begin position="214"/>
        <end position="242"/>
    </location>
</feature>
<evidence type="ECO:0000313" key="6">
    <source>
        <dbReference type="Proteomes" id="UP000317093"/>
    </source>
</evidence>
<dbReference type="InterPro" id="IPR013694">
    <property type="entry name" value="VIT"/>
</dbReference>
<dbReference type="Pfam" id="PF08487">
    <property type="entry name" value="VIT"/>
    <property type="match status" value="1"/>
</dbReference>
<evidence type="ECO:0000256" key="2">
    <source>
        <dbReference type="SAM" id="SignalP"/>
    </source>
</evidence>
<dbReference type="EMBL" id="CP036279">
    <property type="protein sequence ID" value="QDU59253.1"/>
    <property type="molecule type" value="Genomic_DNA"/>
</dbReference>
<reference evidence="5 6" key="1">
    <citation type="submission" date="2019-02" db="EMBL/GenBank/DDBJ databases">
        <title>Deep-cultivation of Planctomycetes and their phenomic and genomic characterization uncovers novel biology.</title>
        <authorList>
            <person name="Wiegand S."/>
            <person name="Jogler M."/>
            <person name="Boedeker C."/>
            <person name="Pinto D."/>
            <person name="Vollmers J."/>
            <person name="Rivas-Marin E."/>
            <person name="Kohn T."/>
            <person name="Peeters S.H."/>
            <person name="Heuer A."/>
            <person name="Rast P."/>
            <person name="Oberbeckmann S."/>
            <person name="Bunk B."/>
            <person name="Jeske O."/>
            <person name="Meyerdierks A."/>
            <person name="Storesund J.E."/>
            <person name="Kallscheuer N."/>
            <person name="Luecker S."/>
            <person name="Lage O.M."/>
            <person name="Pohl T."/>
            <person name="Merkel B.J."/>
            <person name="Hornburger P."/>
            <person name="Mueller R.-W."/>
            <person name="Bruemmer F."/>
            <person name="Labrenz M."/>
            <person name="Spormann A.M."/>
            <person name="Op den Camp H."/>
            <person name="Overmann J."/>
            <person name="Amann R."/>
            <person name="Jetten M.S.M."/>
            <person name="Mascher T."/>
            <person name="Medema M.H."/>
            <person name="Devos D.P."/>
            <person name="Kaster A.-K."/>
            <person name="Ovreas L."/>
            <person name="Rohde M."/>
            <person name="Galperin M.Y."/>
            <person name="Jogler C."/>
        </authorList>
    </citation>
    <scope>NUCLEOTIDE SEQUENCE [LARGE SCALE GENOMIC DNA]</scope>
    <source>
        <strain evidence="5 6">Pan216</strain>
    </source>
</reference>
<dbReference type="SUPFAM" id="SSF53300">
    <property type="entry name" value="vWA-like"/>
    <property type="match status" value="1"/>
</dbReference>
<evidence type="ECO:0000259" key="4">
    <source>
        <dbReference type="PROSITE" id="PS51468"/>
    </source>
</evidence>
<keyword evidence="2" id="KW-0732">Signal</keyword>
<proteinExistence type="predicted"/>
<dbReference type="KEGG" id="knv:Pan216_00810"/>
<feature type="compositionally biased region" description="Low complexity" evidence="1">
    <location>
        <begin position="672"/>
        <end position="692"/>
    </location>
</feature>
<sequence length="746" mass="80814" precursor="true">MFSGHCGRAVMLAVLLSGTATTARAEYTEFRGKPISQGRMVVAEADAERIGLTQDPATPSQQRSSDFVLKGTKVDAEISSVLARVRVEQTFQNPFSDRIEAVYVFPLPENAAVDGYFFKVGEKVIRGVVKERQQARKEYEQAKSEGRKASLLEQERANIFTQSLANIPPGAEVTVHIEYVHPVDIDGSSYVFRFPMVVGPRYIPGQPLGRPSVGRGWAPDTDEVPDASRVTPAPLPPGKRSGNDVAIQLTIEGAMPIRDIVPVTHEVDVKKVTPTRSVVRLKEKKVLADKDFVIEYRLAGDQVVVASLAHRSQEKGTFAVVIQPQHGVNAEDATPREYLLLLDRSGSMSGRAISQLRILAQHLLDGLNPQDTFRVATFNNGVRSHRRQPILATPENIADAKAFIRGIRANGGTEINGALHEIVAPREGEVGRPRYLVLVTDALVGNDDSILATLKTPRFADVRVFPVAMGSAPNDYLIRRAAELGRGFSLRTTNEDNPAEIAQRFSRKIAKPVMTDLEIEWGGLAVEEVLPSPLPDLYADRPLVVMGRYAKPGKAEISIKGNLMGEMAATSLSLELPEQEAANDALEPLWARQRIRQIWNRQLGHESADAKKTITRLGIEYQLVTKYTSFIAVERDDEPVLAGQPRQYLVAPMLPEGMTALASGAFATAANANGPARKASPRAPAAGAGSASHVATSQPAPVFSNSSSSGSTSRGGGPIDIVCLGAAGALAFGCSRLRRREEDEEG</sequence>
<dbReference type="RefSeq" id="WP_145253309.1">
    <property type="nucleotide sequence ID" value="NZ_CP036279.1"/>
</dbReference>
<organism evidence="5 6">
    <name type="scientific">Kolteria novifilia</name>
    <dbReference type="NCBI Taxonomy" id="2527975"/>
    <lineage>
        <taxon>Bacteria</taxon>
        <taxon>Pseudomonadati</taxon>
        <taxon>Planctomycetota</taxon>
        <taxon>Planctomycetia</taxon>
        <taxon>Kolteriales</taxon>
        <taxon>Kolteriaceae</taxon>
        <taxon>Kolteria</taxon>
    </lineage>
</organism>
<dbReference type="PROSITE" id="PS51468">
    <property type="entry name" value="VIT"/>
    <property type="match status" value="1"/>
</dbReference>
<feature type="domain" description="VIT" evidence="4">
    <location>
        <begin position="53"/>
        <end position="181"/>
    </location>
</feature>
<feature type="domain" description="VWFA" evidence="3">
    <location>
        <begin position="337"/>
        <end position="509"/>
    </location>
</feature>
<dbReference type="OrthoDB" id="9784383at2"/>
<dbReference type="SMART" id="SM00609">
    <property type="entry name" value="VIT"/>
    <property type="match status" value="1"/>
</dbReference>
<protein>
    <submittedName>
        <fullName evidence="5">Vault protein inter-alpha-trypsin</fullName>
    </submittedName>
</protein>
<dbReference type="AlphaFoldDB" id="A0A518AX00"/>
<name>A0A518AX00_9BACT</name>
<evidence type="ECO:0000256" key="1">
    <source>
        <dbReference type="SAM" id="MobiDB-lite"/>
    </source>
</evidence>
<dbReference type="InterPro" id="IPR036465">
    <property type="entry name" value="vWFA_dom_sf"/>
</dbReference>
<dbReference type="Proteomes" id="UP000317093">
    <property type="component" value="Chromosome"/>
</dbReference>
<gene>
    <name evidence="5" type="ORF">Pan216_00810</name>
</gene>
<dbReference type="SMART" id="SM00327">
    <property type="entry name" value="VWA"/>
    <property type="match status" value="1"/>
</dbReference>